<organism evidence="1 2">
    <name type="scientific">Advenella kashmirensis W13003</name>
    <dbReference type="NCBI Taxonomy" id="1424334"/>
    <lineage>
        <taxon>Bacteria</taxon>
        <taxon>Pseudomonadati</taxon>
        <taxon>Pseudomonadota</taxon>
        <taxon>Betaproteobacteria</taxon>
        <taxon>Burkholderiales</taxon>
        <taxon>Alcaligenaceae</taxon>
    </lineage>
</organism>
<dbReference type="Proteomes" id="UP000018733">
    <property type="component" value="Unassembled WGS sequence"/>
</dbReference>
<keyword evidence="2" id="KW-1185">Reference proteome</keyword>
<comment type="caution">
    <text evidence="1">The sequence shown here is derived from an EMBL/GenBank/DDBJ whole genome shotgun (WGS) entry which is preliminary data.</text>
</comment>
<evidence type="ECO:0000313" key="2">
    <source>
        <dbReference type="Proteomes" id="UP000018733"/>
    </source>
</evidence>
<sequence>MEEAQSGVFVFGDEFNLALVIDVAADDDRDHHRIYFIYFSFLNDT</sequence>
<accession>V8QNT1</accession>
<dbReference type="PATRIC" id="fig|1424334.3.peg.4281"/>
<dbReference type="HOGENOM" id="CLU_3195120_0_0_4"/>
<dbReference type="EMBL" id="AYXT01000013">
    <property type="protein sequence ID" value="ETF00975.1"/>
    <property type="molecule type" value="Genomic_DNA"/>
</dbReference>
<evidence type="ECO:0000313" key="1">
    <source>
        <dbReference type="EMBL" id="ETF00975.1"/>
    </source>
</evidence>
<proteinExistence type="predicted"/>
<reference evidence="1 2" key="1">
    <citation type="journal article" date="2014" name="Genome Announc.">
        <title>Draft Genome Sequence of Advenella kashmirensis Strain W13003, a Polycyclic Aromatic Hydrocarbon-Degrading Bacterium.</title>
        <authorList>
            <person name="Wang X."/>
            <person name="Jin D."/>
            <person name="Zhou L."/>
            <person name="Wu L."/>
            <person name="An W."/>
            <person name="Zhao L."/>
        </authorList>
    </citation>
    <scope>NUCLEOTIDE SEQUENCE [LARGE SCALE GENOMIC DNA]</scope>
    <source>
        <strain evidence="1 2">W13003</strain>
    </source>
</reference>
<gene>
    <name evidence="1" type="ORF">W822_21345</name>
</gene>
<protein>
    <submittedName>
        <fullName evidence="1">Uncharacterized protein</fullName>
    </submittedName>
</protein>
<dbReference type="AlphaFoldDB" id="V8QNT1"/>
<name>V8QNT1_9BURK</name>